<dbReference type="SMART" id="SM00449">
    <property type="entry name" value="SPRY"/>
    <property type="match status" value="1"/>
</dbReference>
<comment type="caution">
    <text evidence="12">The sequence shown here is derived from an EMBL/GenBank/DDBJ whole genome shotgun (WGS) entry which is preliminary data.</text>
</comment>
<evidence type="ECO:0000256" key="4">
    <source>
        <dbReference type="ARBA" id="ARBA00022723"/>
    </source>
</evidence>
<organism evidence="12 13">
    <name type="scientific">Planoprotostelium fungivorum</name>
    <dbReference type="NCBI Taxonomy" id="1890364"/>
    <lineage>
        <taxon>Eukaryota</taxon>
        <taxon>Amoebozoa</taxon>
        <taxon>Evosea</taxon>
        <taxon>Variosea</taxon>
        <taxon>Cavosteliida</taxon>
        <taxon>Cavosteliaceae</taxon>
        <taxon>Planoprotostelium</taxon>
    </lineage>
</organism>
<dbReference type="SUPFAM" id="SSF103506">
    <property type="entry name" value="Mitochondrial carrier"/>
    <property type="match status" value="1"/>
</dbReference>
<proteinExistence type="predicted"/>
<dbReference type="Pfam" id="PF00153">
    <property type="entry name" value="Mito_carr"/>
    <property type="match status" value="3"/>
</dbReference>
<feature type="region of interest" description="Disordered" evidence="10">
    <location>
        <begin position="799"/>
        <end position="853"/>
    </location>
</feature>
<protein>
    <recommendedName>
        <fullName evidence="11">B30.2/SPRY domain-containing protein</fullName>
    </recommendedName>
</protein>
<dbReference type="InterPro" id="IPR011011">
    <property type="entry name" value="Znf_FYVE_PHD"/>
</dbReference>
<dbReference type="OrthoDB" id="18438at2759"/>
<dbReference type="Gene3D" id="2.60.120.920">
    <property type="match status" value="1"/>
</dbReference>
<name>A0A2P6NXC1_9EUKA</name>
<feature type="domain" description="B30.2/SPRY" evidence="11">
    <location>
        <begin position="299"/>
        <end position="477"/>
    </location>
</feature>
<feature type="compositionally biased region" description="Pro residues" evidence="10">
    <location>
        <begin position="826"/>
        <end position="836"/>
    </location>
</feature>
<dbReference type="PROSITE" id="PS50188">
    <property type="entry name" value="B302_SPRY"/>
    <property type="match status" value="1"/>
</dbReference>
<evidence type="ECO:0000256" key="7">
    <source>
        <dbReference type="ARBA" id="ARBA00023136"/>
    </source>
</evidence>
<keyword evidence="3 9" id="KW-0812">Transmembrane</keyword>
<comment type="subcellular location">
    <subcellularLocation>
        <location evidence="2">Membrane</location>
        <topology evidence="2">Multi-pass membrane protein</topology>
    </subcellularLocation>
    <subcellularLocation>
        <location evidence="1">Nucleus</location>
    </subcellularLocation>
</comment>
<dbReference type="Gene3D" id="1.50.40.10">
    <property type="entry name" value="Mitochondrial carrier domain"/>
    <property type="match status" value="2"/>
</dbReference>
<feature type="compositionally biased region" description="Basic and acidic residues" evidence="10">
    <location>
        <begin position="281"/>
        <end position="290"/>
    </location>
</feature>
<evidence type="ECO:0000259" key="11">
    <source>
        <dbReference type="PROSITE" id="PS50188"/>
    </source>
</evidence>
<keyword evidence="7 9" id="KW-0472">Membrane</keyword>
<dbReference type="Pfam" id="PF00622">
    <property type="entry name" value="SPRY"/>
    <property type="match status" value="2"/>
</dbReference>
<feature type="region of interest" description="Disordered" evidence="10">
    <location>
        <begin position="686"/>
        <end position="731"/>
    </location>
</feature>
<dbReference type="InterPro" id="IPR018108">
    <property type="entry name" value="MCP_transmembrane"/>
</dbReference>
<evidence type="ECO:0000256" key="6">
    <source>
        <dbReference type="ARBA" id="ARBA00022833"/>
    </source>
</evidence>
<keyword evidence="5" id="KW-0863">Zinc-finger</keyword>
<feature type="region of interest" description="Disordered" evidence="10">
    <location>
        <begin position="1"/>
        <end position="29"/>
    </location>
</feature>
<feature type="compositionally biased region" description="Polar residues" evidence="10">
    <location>
        <begin position="752"/>
        <end position="762"/>
    </location>
</feature>
<dbReference type="InterPro" id="IPR001965">
    <property type="entry name" value="Znf_PHD"/>
</dbReference>
<evidence type="ECO:0000313" key="12">
    <source>
        <dbReference type="EMBL" id="PRP88597.1"/>
    </source>
</evidence>
<dbReference type="STRING" id="1890364.A0A2P6NXC1"/>
<keyword evidence="4" id="KW-0479">Metal-binding</keyword>
<dbReference type="GO" id="GO:0048188">
    <property type="term" value="C:Set1C/COMPASS complex"/>
    <property type="evidence" value="ECO:0007669"/>
    <property type="project" value="InterPro"/>
</dbReference>
<dbReference type="GO" id="GO:0000976">
    <property type="term" value="F:transcription cis-regulatory region binding"/>
    <property type="evidence" value="ECO:0007669"/>
    <property type="project" value="TreeGrafter"/>
</dbReference>
<dbReference type="PANTHER" id="PTHR10598:SF0">
    <property type="entry name" value="SET1_ASH2 HISTONE METHYLTRANSFERASE COMPLEX SUBUNIT ASH2"/>
    <property type="match status" value="1"/>
</dbReference>
<dbReference type="InterPro" id="IPR003877">
    <property type="entry name" value="SPRY_dom"/>
</dbReference>
<dbReference type="PROSITE" id="PS50920">
    <property type="entry name" value="SOLCAR"/>
    <property type="match status" value="3"/>
</dbReference>
<feature type="compositionally biased region" description="Polar residues" evidence="10">
    <location>
        <begin position="837"/>
        <end position="847"/>
    </location>
</feature>
<dbReference type="InterPro" id="IPR023395">
    <property type="entry name" value="MCP_dom_sf"/>
</dbReference>
<evidence type="ECO:0000256" key="9">
    <source>
        <dbReference type="PROSITE-ProRule" id="PRU00282"/>
    </source>
</evidence>
<feature type="compositionally biased region" description="Basic and acidic residues" evidence="10">
    <location>
        <begin position="542"/>
        <end position="553"/>
    </location>
</feature>
<evidence type="ECO:0000256" key="3">
    <source>
        <dbReference type="ARBA" id="ARBA00022692"/>
    </source>
</evidence>
<feature type="region of interest" description="Disordered" evidence="10">
    <location>
        <begin position="433"/>
        <end position="595"/>
    </location>
</feature>
<feature type="region of interest" description="Disordered" evidence="10">
    <location>
        <begin position="230"/>
        <end position="297"/>
    </location>
</feature>
<dbReference type="CDD" id="cd12872">
    <property type="entry name" value="SPRY_Ash2"/>
    <property type="match status" value="1"/>
</dbReference>
<keyword evidence="6" id="KW-0862">Zinc</keyword>
<dbReference type="Proteomes" id="UP000241769">
    <property type="component" value="Unassembled WGS sequence"/>
</dbReference>
<feature type="compositionally biased region" description="Basic and acidic residues" evidence="10">
    <location>
        <begin position="259"/>
        <end position="274"/>
    </location>
</feature>
<evidence type="ECO:0000256" key="1">
    <source>
        <dbReference type="ARBA" id="ARBA00004123"/>
    </source>
</evidence>
<feature type="region of interest" description="Disordered" evidence="10">
    <location>
        <begin position="752"/>
        <end position="785"/>
    </location>
</feature>
<accession>A0A2P6NXC1</accession>
<feature type="compositionally biased region" description="Low complexity" evidence="10">
    <location>
        <begin position="1"/>
        <end position="14"/>
    </location>
</feature>
<keyword evidence="8" id="KW-0539">Nucleus</keyword>
<gene>
    <name evidence="12" type="ORF">PROFUN_03008</name>
</gene>
<dbReference type="GO" id="GO:0016020">
    <property type="term" value="C:membrane"/>
    <property type="evidence" value="ECO:0007669"/>
    <property type="project" value="UniProtKB-SubCell"/>
</dbReference>
<evidence type="ECO:0000256" key="2">
    <source>
        <dbReference type="ARBA" id="ARBA00004141"/>
    </source>
</evidence>
<sequence>MDAGAALLTALSSGEPYKEEQQEKPNYARSRLQQLEEAAECEEAEIPEPHIDSAHLSPWNGKSPLPYDLSSLTWDYSHSRNNNNCYCYCGQSKTKWSPMYRCHMCQQLFHSECLNNQSLVTTLLGDANYKFKCGLCAGTPETFEHLHKSWSDIVRVAIYNLLQIEARRGGSKRFFQYKEEICNYVDKKWDSLCYGKTSQYRTKTWENTIGSALSTKNHYFKSGAEQMGTPGYWGLQNENDPSTFKSAGGQKGPKKARREKTEKKEKAPKAEGAVKIKKRKSELPNDEHKEKKQRKHKLPPFPEAAVIGISPFPTATPKYQCLSRENSAPQIIIQPDHFTMTNDKGYRMARASNGTSEGSWYFEIEVLPHKGNARLGWSTDKGDNQAPVGYDLHSYSYRDKEGTKFHQSRGKPYGAPWGSGDVIGFYIKLPPKQKEEEKKEEKEIEKKEVEERGDKLEEKEEKKEEEKKEEEKKEEEKKEEEKKEEEKKEEEKRGESDMMDVEKKEEAKVEEKVEEKREGEEKEEQKREGEKAEIVQTNDAMEIEKEEKTKTEEPTNNSQVPDQPHPTPTAVVDGHNPEKKERAPPTAKAPPKEPEKLLGSEIIFYKNGESQGTAFTDLYEGTYYPAASCYMGAIVRFNFGPEFKFPPSDVTYRPACEIPPPPPPAVVDELLPPPHPPVDNVTQPHLTDIGQPPTQPKEVTVTTEKEETDAMATDREEKKEGTTPPPKPMNLSFIMNEAAEQVENEKEPVNIAWSSPNITASGPNYGYPQRQSTEPASPYQPPQSNWSMGVQYTPVSPTMISHSQSPLHVQNPTGQMQMQQGQRLSPPKPVQQPPQPHTSGDNTSNICLPSVGNKPPRPLDNAISGTLSGAFSTILFHPLDLIKTRLQVQDGQKETLKRTGGLIYKGTTDALIKIVRSDGAIGLYQGWIIFTSPYQSHTGLTPNLIGASSAWGLYFWAYTLAKDQMISSQKSDASSSGTVQLSPTQHLLAGFQAGTFTAIVTNPIWVVKTRIQLQQKSGNHGKYSGVTVPGLFGVTHGALQFMAYEEIKRYLTRGGKTEENLSSIHFLVMGGLSKIFATVTTYPFQVVRSRLQQRPDDGGVRVYTGTLDTVLKTFRNEGLFGFYKGLFPNLLRVVPSASVTFLAYENIMKILQRVH</sequence>
<dbReference type="EMBL" id="MDYQ01000009">
    <property type="protein sequence ID" value="PRP88597.1"/>
    <property type="molecule type" value="Genomic_DNA"/>
</dbReference>
<dbReference type="SUPFAM" id="SSF57903">
    <property type="entry name" value="FYVE/PHD zinc finger"/>
    <property type="match status" value="1"/>
</dbReference>
<keyword evidence="13" id="KW-1185">Reference proteome</keyword>
<dbReference type="PANTHER" id="PTHR10598">
    <property type="entry name" value="SET1/ASH2 HISTONE METHYLTRANSFERASE COMPLEX SUBUNIT ASH2"/>
    <property type="match status" value="1"/>
</dbReference>
<dbReference type="InterPro" id="IPR053835">
    <property type="entry name" value="ASH2L-like_WH"/>
</dbReference>
<evidence type="ECO:0000256" key="10">
    <source>
        <dbReference type="SAM" id="MobiDB-lite"/>
    </source>
</evidence>
<dbReference type="Gene3D" id="3.90.980.20">
    <property type="match status" value="1"/>
</dbReference>
<dbReference type="InterPro" id="IPR013320">
    <property type="entry name" value="ConA-like_dom_sf"/>
</dbReference>
<evidence type="ECO:0000313" key="13">
    <source>
        <dbReference type="Proteomes" id="UP000241769"/>
    </source>
</evidence>
<reference evidence="12 13" key="1">
    <citation type="journal article" date="2018" name="Genome Biol. Evol.">
        <title>Multiple Roots of Fruiting Body Formation in Amoebozoa.</title>
        <authorList>
            <person name="Hillmann F."/>
            <person name="Forbes G."/>
            <person name="Novohradska S."/>
            <person name="Ferling I."/>
            <person name="Riege K."/>
            <person name="Groth M."/>
            <person name="Westermann M."/>
            <person name="Marz M."/>
            <person name="Spaller T."/>
            <person name="Winckler T."/>
            <person name="Schaap P."/>
            <person name="Glockner G."/>
        </authorList>
    </citation>
    <scope>NUCLEOTIDE SEQUENCE [LARGE SCALE GENOMIC DNA]</scope>
    <source>
        <strain evidence="12 13">Jena</strain>
    </source>
</reference>
<dbReference type="InterPro" id="IPR037353">
    <property type="entry name" value="ASH2"/>
</dbReference>
<dbReference type="AlphaFoldDB" id="A0A2P6NXC1"/>
<dbReference type="GO" id="GO:0008270">
    <property type="term" value="F:zinc ion binding"/>
    <property type="evidence" value="ECO:0007669"/>
    <property type="project" value="UniProtKB-KW"/>
</dbReference>
<dbReference type="InParanoid" id="A0A2P6NXC1"/>
<evidence type="ECO:0000256" key="5">
    <source>
        <dbReference type="ARBA" id="ARBA00022771"/>
    </source>
</evidence>
<feature type="compositionally biased region" description="Polar residues" evidence="10">
    <location>
        <begin position="236"/>
        <end position="245"/>
    </location>
</feature>
<dbReference type="SUPFAM" id="SSF49899">
    <property type="entry name" value="Concanavalin A-like lectins/glucanases"/>
    <property type="match status" value="1"/>
</dbReference>
<feature type="repeat" description="Solcar" evidence="9">
    <location>
        <begin position="856"/>
        <end position="951"/>
    </location>
</feature>
<feature type="repeat" description="Solcar" evidence="9">
    <location>
        <begin position="1061"/>
        <end position="1150"/>
    </location>
</feature>
<dbReference type="InterPro" id="IPR043136">
    <property type="entry name" value="B30.2/SPRY_sf"/>
</dbReference>
<evidence type="ECO:0000256" key="8">
    <source>
        <dbReference type="ARBA" id="ARBA00023242"/>
    </source>
</evidence>
<dbReference type="FunCoup" id="A0A2P6NXC1">
    <property type="interactions" value="2"/>
</dbReference>
<feature type="compositionally biased region" description="Basic and acidic residues" evidence="10">
    <location>
        <begin position="433"/>
        <end position="533"/>
    </location>
</feature>
<feature type="compositionally biased region" description="Basic and acidic residues" evidence="10">
    <location>
        <begin position="712"/>
        <end position="721"/>
    </location>
</feature>
<dbReference type="InterPro" id="IPR001870">
    <property type="entry name" value="B30.2/SPRY"/>
</dbReference>
<dbReference type="Pfam" id="PF21198">
    <property type="entry name" value="ASH2L-like_WH"/>
    <property type="match status" value="1"/>
</dbReference>
<feature type="repeat" description="Solcar" evidence="9">
    <location>
        <begin position="981"/>
        <end position="1050"/>
    </location>
</feature>
<dbReference type="SMART" id="SM00249">
    <property type="entry name" value="PHD"/>
    <property type="match status" value="1"/>
</dbReference>
<feature type="compositionally biased region" description="Polar residues" evidence="10">
    <location>
        <begin position="799"/>
        <end position="823"/>
    </location>
</feature>